<keyword evidence="10" id="KW-1185">Reference proteome</keyword>
<evidence type="ECO:0000256" key="1">
    <source>
        <dbReference type="ARBA" id="ARBA00004651"/>
    </source>
</evidence>
<dbReference type="PANTHER" id="PTHR43045:SF1">
    <property type="entry name" value="SHIKIMATE TRANSPORTER"/>
    <property type="match status" value="1"/>
</dbReference>
<protein>
    <submittedName>
        <fullName evidence="9">MFS transporter</fullName>
    </submittedName>
</protein>
<comment type="subcellular location">
    <subcellularLocation>
        <location evidence="1">Cell membrane</location>
        <topology evidence="1">Multi-pass membrane protein</topology>
    </subcellularLocation>
</comment>
<dbReference type="InterPro" id="IPR020846">
    <property type="entry name" value="MFS_dom"/>
</dbReference>
<dbReference type="PROSITE" id="PS50850">
    <property type="entry name" value="MFS"/>
    <property type="match status" value="1"/>
</dbReference>
<proteinExistence type="predicted"/>
<sequence length="435" mass="46298">MTTTTPPAAGPVKVRNPIKVLWASLVGTSLESYDFYVFSYLSAFFLGPLFFEPLGVFGGTLAAFLTNALGFVARPLGAIVFGHLGDRIGRRMTLILTITIMGVATGLIGLLPDYATAGFLGAALLVTLRLIQGFSLGGEWGGAILLATESADVKKHGFYAAFPQLGSPIGSILTAALYLSLPLLLSTDDLLSWGWRIPFLIAFPLLAVSLWLRFKIDETPVFTALVEKQQRERVPLAVVFRTKPVALILGVGAALLGIGSYSLMNTYTLNYGAAQLGYDYTQLLTATTIGALLQLVTIPLFGAWANRIGSARVVLIGAIGTLLVAFPIYFLLQSASFEVLVGMMIVGGILPTMAWAALGGLLSELFGARIRYSGISFAYAIAAIISGFVLPLTLTFGEAVDYAWWHPGVVLAAMSLITAASAFFAARRVEPIEAL</sequence>
<feature type="transmembrane region" description="Helical" evidence="7">
    <location>
        <begin position="313"/>
        <end position="333"/>
    </location>
</feature>
<keyword evidence="6 7" id="KW-0472">Membrane</keyword>
<evidence type="ECO:0000256" key="5">
    <source>
        <dbReference type="ARBA" id="ARBA00022989"/>
    </source>
</evidence>
<feature type="transmembrane region" description="Helical" evidence="7">
    <location>
        <begin position="93"/>
        <end position="111"/>
    </location>
</feature>
<organism evidence="9 10">
    <name type="scientific">Pseudolysinimonas yzui</name>
    <dbReference type="NCBI Taxonomy" id="2708254"/>
    <lineage>
        <taxon>Bacteria</taxon>
        <taxon>Bacillati</taxon>
        <taxon>Actinomycetota</taxon>
        <taxon>Actinomycetes</taxon>
        <taxon>Micrococcales</taxon>
        <taxon>Microbacteriaceae</taxon>
        <taxon>Pseudolysinimonas</taxon>
    </lineage>
</organism>
<dbReference type="Pfam" id="PF00083">
    <property type="entry name" value="Sugar_tr"/>
    <property type="match status" value="1"/>
</dbReference>
<dbReference type="Gene3D" id="1.20.1250.20">
    <property type="entry name" value="MFS general substrate transporter like domains"/>
    <property type="match status" value="2"/>
</dbReference>
<dbReference type="AlphaFoldDB" id="A0A8J3GTB0"/>
<dbReference type="GO" id="GO:0005886">
    <property type="term" value="C:plasma membrane"/>
    <property type="evidence" value="ECO:0007669"/>
    <property type="project" value="UniProtKB-SubCell"/>
</dbReference>
<keyword evidence="2" id="KW-0813">Transport</keyword>
<evidence type="ECO:0000313" key="9">
    <source>
        <dbReference type="EMBL" id="GHF27567.1"/>
    </source>
</evidence>
<evidence type="ECO:0000313" key="10">
    <source>
        <dbReference type="Proteomes" id="UP000617531"/>
    </source>
</evidence>
<feature type="transmembrane region" description="Helical" evidence="7">
    <location>
        <begin position="158"/>
        <end position="181"/>
    </location>
</feature>
<feature type="transmembrane region" description="Helical" evidence="7">
    <location>
        <begin position="339"/>
        <end position="362"/>
    </location>
</feature>
<feature type="transmembrane region" description="Helical" evidence="7">
    <location>
        <begin position="57"/>
        <end position="81"/>
    </location>
</feature>
<reference evidence="9" key="2">
    <citation type="submission" date="2020-09" db="EMBL/GenBank/DDBJ databases">
        <authorList>
            <person name="Sun Q."/>
            <person name="Zhou Y."/>
        </authorList>
    </citation>
    <scope>NUCLEOTIDE SEQUENCE</scope>
    <source>
        <strain evidence="9">CGMCC 1.16548</strain>
    </source>
</reference>
<evidence type="ECO:0000259" key="8">
    <source>
        <dbReference type="PROSITE" id="PS50850"/>
    </source>
</evidence>
<name>A0A8J3GTB0_9MICO</name>
<keyword evidence="5 7" id="KW-1133">Transmembrane helix</keyword>
<comment type="caution">
    <text evidence="9">The sequence shown here is derived from an EMBL/GenBank/DDBJ whole genome shotgun (WGS) entry which is preliminary data.</text>
</comment>
<gene>
    <name evidence="9" type="ORF">GCM10011600_30500</name>
</gene>
<feature type="transmembrane region" description="Helical" evidence="7">
    <location>
        <begin position="374"/>
        <end position="396"/>
    </location>
</feature>
<evidence type="ECO:0000256" key="7">
    <source>
        <dbReference type="SAM" id="Phobius"/>
    </source>
</evidence>
<evidence type="ECO:0000256" key="6">
    <source>
        <dbReference type="ARBA" id="ARBA00023136"/>
    </source>
</evidence>
<dbReference type="InterPro" id="IPR005828">
    <property type="entry name" value="MFS_sugar_transport-like"/>
</dbReference>
<keyword evidence="4 7" id="KW-0812">Transmembrane</keyword>
<feature type="transmembrane region" description="Helical" evidence="7">
    <location>
        <begin position="283"/>
        <end position="301"/>
    </location>
</feature>
<accession>A0A8J3GTB0</accession>
<evidence type="ECO:0000256" key="4">
    <source>
        <dbReference type="ARBA" id="ARBA00022692"/>
    </source>
</evidence>
<dbReference type="InterPro" id="IPR011701">
    <property type="entry name" value="MFS"/>
</dbReference>
<evidence type="ECO:0000256" key="3">
    <source>
        <dbReference type="ARBA" id="ARBA00022475"/>
    </source>
</evidence>
<dbReference type="PANTHER" id="PTHR43045">
    <property type="entry name" value="SHIKIMATE TRANSPORTER"/>
    <property type="match status" value="1"/>
</dbReference>
<dbReference type="EMBL" id="BNAI01000016">
    <property type="protein sequence ID" value="GHF27567.1"/>
    <property type="molecule type" value="Genomic_DNA"/>
</dbReference>
<reference evidence="9" key="1">
    <citation type="journal article" date="2014" name="Int. J. Syst. Evol. Microbiol.">
        <title>Complete genome sequence of Corynebacterium casei LMG S-19264T (=DSM 44701T), isolated from a smear-ripened cheese.</title>
        <authorList>
            <consortium name="US DOE Joint Genome Institute (JGI-PGF)"/>
            <person name="Walter F."/>
            <person name="Albersmeier A."/>
            <person name="Kalinowski J."/>
            <person name="Ruckert C."/>
        </authorList>
    </citation>
    <scope>NUCLEOTIDE SEQUENCE</scope>
    <source>
        <strain evidence="9">CGMCC 1.16548</strain>
    </source>
</reference>
<evidence type="ECO:0000256" key="2">
    <source>
        <dbReference type="ARBA" id="ARBA00022448"/>
    </source>
</evidence>
<feature type="transmembrane region" description="Helical" evidence="7">
    <location>
        <begin position="193"/>
        <end position="212"/>
    </location>
</feature>
<feature type="transmembrane region" description="Helical" evidence="7">
    <location>
        <begin position="245"/>
        <end position="263"/>
    </location>
</feature>
<keyword evidence="3" id="KW-1003">Cell membrane</keyword>
<dbReference type="RefSeq" id="WP_229842154.1">
    <property type="nucleotide sequence ID" value="NZ_BNAI01000016.1"/>
</dbReference>
<dbReference type="GO" id="GO:0022857">
    <property type="term" value="F:transmembrane transporter activity"/>
    <property type="evidence" value="ECO:0007669"/>
    <property type="project" value="InterPro"/>
</dbReference>
<feature type="domain" description="Major facilitator superfamily (MFS) profile" evidence="8">
    <location>
        <begin position="20"/>
        <end position="430"/>
    </location>
</feature>
<feature type="transmembrane region" description="Helical" evidence="7">
    <location>
        <begin position="117"/>
        <end position="137"/>
    </location>
</feature>
<dbReference type="InterPro" id="IPR036259">
    <property type="entry name" value="MFS_trans_sf"/>
</dbReference>
<dbReference type="Proteomes" id="UP000617531">
    <property type="component" value="Unassembled WGS sequence"/>
</dbReference>
<dbReference type="SUPFAM" id="SSF103473">
    <property type="entry name" value="MFS general substrate transporter"/>
    <property type="match status" value="1"/>
</dbReference>
<dbReference type="Pfam" id="PF07690">
    <property type="entry name" value="MFS_1"/>
    <property type="match status" value="1"/>
</dbReference>
<feature type="transmembrane region" description="Helical" evidence="7">
    <location>
        <begin position="402"/>
        <end position="426"/>
    </location>
</feature>